<comment type="caution">
    <text evidence="8">The sequence shown here is derived from an EMBL/GenBank/DDBJ whole genome shotgun (WGS) entry which is preliminary data.</text>
</comment>
<protein>
    <recommendedName>
        <fullName evidence="7">Chitin-binding type-2 domain-containing protein</fullName>
    </recommendedName>
</protein>
<organism evidence="8 9">
    <name type="scientific">Spodoptera exigua</name>
    <name type="common">Beet armyworm</name>
    <name type="synonym">Noctua fulgens</name>
    <dbReference type="NCBI Taxonomy" id="7107"/>
    <lineage>
        <taxon>Eukaryota</taxon>
        <taxon>Metazoa</taxon>
        <taxon>Ecdysozoa</taxon>
        <taxon>Arthropoda</taxon>
        <taxon>Hexapoda</taxon>
        <taxon>Insecta</taxon>
        <taxon>Pterygota</taxon>
        <taxon>Neoptera</taxon>
        <taxon>Endopterygota</taxon>
        <taxon>Lepidoptera</taxon>
        <taxon>Glossata</taxon>
        <taxon>Ditrysia</taxon>
        <taxon>Noctuoidea</taxon>
        <taxon>Noctuidae</taxon>
        <taxon>Amphipyrinae</taxon>
        <taxon>Spodoptera</taxon>
    </lineage>
</organism>
<evidence type="ECO:0000256" key="5">
    <source>
        <dbReference type="ARBA" id="ARBA00023180"/>
    </source>
</evidence>
<evidence type="ECO:0000259" key="7">
    <source>
        <dbReference type="PROSITE" id="PS50940"/>
    </source>
</evidence>
<evidence type="ECO:0000256" key="1">
    <source>
        <dbReference type="ARBA" id="ARBA00022669"/>
    </source>
</evidence>
<keyword evidence="2 6" id="KW-0732">Signal</keyword>
<dbReference type="Proteomes" id="UP000814243">
    <property type="component" value="Unassembled WGS sequence"/>
</dbReference>
<evidence type="ECO:0000313" key="9">
    <source>
        <dbReference type="Proteomes" id="UP000814243"/>
    </source>
</evidence>
<dbReference type="InterPro" id="IPR051940">
    <property type="entry name" value="Chitin_bind-dev_reg"/>
</dbReference>
<dbReference type="InterPro" id="IPR002557">
    <property type="entry name" value="Chitin-bd_dom"/>
</dbReference>
<keyword evidence="5" id="KW-0325">Glycoprotein</keyword>
<proteinExistence type="predicted"/>
<sequence length="199" mass="21654">MLDTAVFLLCTVAVAYADLGVINHDGCPMGSILLPHENCNQFYDCTTGALVVRNCPPGLHFNPSLGNIHIERGVLRKVLLILFTMKDTVVFLLCTVAVAYADLGVFNHDGCPMGSIFLPHENCNQFYDCTTGALVVRNCPPGLHFNPSLGVSSVWVGARRDSAEDAAGYRWGPGMELRRTALDVLGSEQDNNAARHYPM</sequence>
<feature type="non-terminal residue" evidence="8">
    <location>
        <position position="1"/>
    </location>
</feature>
<feature type="domain" description="Chitin-binding type-2" evidence="7">
    <location>
        <begin position="24"/>
        <end position="64"/>
    </location>
</feature>
<evidence type="ECO:0000256" key="2">
    <source>
        <dbReference type="ARBA" id="ARBA00022729"/>
    </source>
</evidence>
<keyword evidence="4" id="KW-1015">Disulfide bond</keyword>
<dbReference type="PANTHER" id="PTHR23301:SF0">
    <property type="entry name" value="CHITIN-BINDING TYPE-2 DOMAIN-CONTAINING PROTEIN-RELATED"/>
    <property type="match status" value="1"/>
</dbReference>
<dbReference type="GO" id="GO:0005576">
    <property type="term" value="C:extracellular region"/>
    <property type="evidence" value="ECO:0007669"/>
    <property type="project" value="InterPro"/>
</dbReference>
<keyword evidence="3" id="KW-0677">Repeat</keyword>
<feature type="signal peptide" evidence="6">
    <location>
        <begin position="1"/>
        <end position="17"/>
    </location>
</feature>
<evidence type="ECO:0000256" key="6">
    <source>
        <dbReference type="SAM" id="SignalP"/>
    </source>
</evidence>
<dbReference type="AlphaFoldDB" id="A0A922SKJ7"/>
<dbReference type="GO" id="GO:0008061">
    <property type="term" value="F:chitin binding"/>
    <property type="evidence" value="ECO:0007669"/>
    <property type="project" value="UniProtKB-KW"/>
</dbReference>
<keyword evidence="1" id="KW-0147">Chitin-binding</keyword>
<name>A0A922SKJ7_SPOEX</name>
<evidence type="ECO:0000313" key="8">
    <source>
        <dbReference type="EMBL" id="KAH9641717.1"/>
    </source>
</evidence>
<evidence type="ECO:0000256" key="4">
    <source>
        <dbReference type="ARBA" id="ARBA00023157"/>
    </source>
</evidence>
<dbReference type="Pfam" id="PF01607">
    <property type="entry name" value="CBM_14"/>
    <property type="match status" value="2"/>
</dbReference>
<gene>
    <name evidence="8" type="ORF">HF086_006231</name>
</gene>
<dbReference type="Gene3D" id="2.170.140.10">
    <property type="entry name" value="Chitin binding domain"/>
    <property type="match status" value="2"/>
</dbReference>
<dbReference type="EMBL" id="JACEFF010000216">
    <property type="protein sequence ID" value="KAH9641717.1"/>
    <property type="molecule type" value="Genomic_DNA"/>
</dbReference>
<dbReference type="SUPFAM" id="SSF57625">
    <property type="entry name" value="Invertebrate chitin-binding proteins"/>
    <property type="match status" value="2"/>
</dbReference>
<dbReference type="SMART" id="SM00494">
    <property type="entry name" value="ChtBD2"/>
    <property type="match status" value="2"/>
</dbReference>
<reference evidence="8" key="1">
    <citation type="journal article" date="2021" name="G3 (Bethesda)">
        <title>Genome and transcriptome analysis of the beet armyworm Spodoptera exigua reveals targets for pest control. .</title>
        <authorList>
            <person name="Simon S."/>
            <person name="Breeschoten T."/>
            <person name="Jansen H.J."/>
            <person name="Dirks R.P."/>
            <person name="Schranz M.E."/>
            <person name="Ros V.I.D."/>
        </authorList>
    </citation>
    <scope>NUCLEOTIDE SEQUENCE</scope>
    <source>
        <strain evidence="8">TB_SE_WUR_2020</strain>
    </source>
</reference>
<feature type="chain" id="PRO_5038103676" description="Chitin-binding type-2 domain-containing protein" evidence="6">
    <location>
        <begin position="18"/>
        <end position="199"/>
    </location>
</feature>
<dbReference type="PROSITE" id="PS50940">
    <property type="entry name" value="CHIT_BIND_II"/>
    <property type="match status" value="2"/>
</dbReference>
<dbReference type="InterPro" id="IPR036508">
    <property type="entry name" value="Chitin-bd_dom_sf"/>
</dbReference>
<feature type="domain" description="Chitin-binding type-2" evidence="7">
    <location>
        <begin position="108"/>
        <end position="148"/>
    </location>
</feature>
<accession>A0A922SKJ7</accession>
<evidence type="ECO:0000256" key="3">
    <source>
        <dbReference type="ARBA" id="ARBA00022737"/>
    </source>
</evidence>
<dbReference type="PANTHER" id="PTHR23301">
    <property type="entry name" value="CHITIN BINDING PERITROPHIN-A"/>
    <property type="match status" value="1"/>
</dbReference>